<evidence type="ECO:0000256" key="1">
    <source>
        <dbReference type="ARBA" id="ARBA00022465"/>
    </source>
</evidence>
<feature type="transmembrane region" description="Helical" evidence="3">
    <location>
        <begin position="418"/>
        <end position="439"/>
    </location>
</feature>
<keyword evidence="3" id="KW-0472">Membrane</keyword>
<feature type="transmembrane region" description="Helical" evidence="3">
    <location>
        <begin position="500"/>
        <end position="519"/>
    </location>
</feature>
<feature type="domain" description="Tape measure protein N-terminal" evidence="4">
    <location>
        <begin position="119"/>
        <end position="306"/>
    </location>
</feature>
<organism evidence="5">
    <name type="scientific">Siphoviridae sp. ctzEO1</name>
    <dbReference type="NCBI Taxonomy" id="2827979"/>
    <lineage>
        <taxon>Viruses</taxon>
        <taxon>Duplodnaviria</taxon>
        <taxon>Heunggongvirae</taxon>
        <taxon>Uroviricota</taxon>
        <taxon>Caudoviricetes</taxon>
    </lineage>
</organism>
<keyword evidence="1" id="KW-1245">Viral tail assembly</keyword>
<dbReference type="InterPro" id="IPR013491">
    <property type="entry name" value="Tape_meas_N"/>
</dbReference>
<proteinExistence type="predicted"/>
<feature type="transmembrane region" description="Helical" evidence="3">
    <location>
        <begin position="474"/>
        <end position="494"/>
    </location>
</feature>
<dbReference type="Pfam" id="PF20155">
    <property type="entry name" value="TMP_3"/>
    <property type="match status" value="1"/>
</dbReference>
<feature type="transmembrane region" description="Helical" evidence="3">
    <location>
        <begin position="445"/>
        <end position="467"/>
    </location>
</feature>
<accession>A0A8S5TE93</accession>
<feature type="compositionally biased region" description="Polar residues" evidence="2">
    <location>
        <begin position="696"/>
        <end position="710"/>
    </location>
</feature>
<keyword evidence="3" id="KW-0812">Transmembrane</keyword>
<feature type="compositionally biased region" description="Gly residues" evidence="2">
    <location>
        <begin position="712"/>
        <end position="725"/>
    </location>
</feature>
<feature type="transmembrane region" description="Helical" evidence="3">
    <location>
        <begin position="331"/>
        <end position="354"/>
    </location>
</feature>
<dbReference type="EMBL" id="BK032814">
    <property type="protein sequence ID" value="DAF61620.1"/>
    <property type="molecule type" value="Genomic_DNA"/>
</dbReference>
<dbReference type="GO" id="GO:0098003">
    <property type="term" value="P:viral tail assembly"/>
    <property type="evidence" value="ECO:0007669"/>
    <property type="project" value="UniProtKB-KW"/>
</dbReference>
<evidence type="ECO:0000256" key="2">
    <source>
        <dbReference type="SAM" id="MobiDB-lite"/>
    </source>
</evidence>
<dbReference type="NCBIfam" id="TIGR02675">
    <property type="entry name" value="tape_meas_nterm"/>
    <property type="match status" value="1"/>
</dbReference>
<evidence type="ECO:0000256" key="3">
    <source>
        <dbReference type="SAM" id="Phobius"/>
    </source>
</evidence>
<keyword evidence="1" id="KW-1188">Viral release from host cell</keyword>
<keyword evidence="3" id="KW-1133">Transmembrane helix</keyword>
<sequence length="807" mass="86112">MSLTDRVTGTLSKIYATMERVKNAGSGIDKAMKAQESAMKKAGDSSQYFVNKAGRLIDINGRFVNSATLAAAGLKKEELALRDLGNASNNAFNKLSRLVSLKGLLKTALAGIAVGKITKQAIGMSDEYANMHARLDMIRDGTQTTEELQKSIYTSAQRTGSAYTTMANGVAKMRMQAGDVFQNNGETIAFLETMNKSFVVGGASIEEQKSAMLQLTQAMASGKLQGDELRSLAETSPALIQAIANKLGVSRGEVKKLGADGKITADIVKTAMLEASDTIDKQFRNMPLTWGRAWQNFLNFVTKALEPISIKINQIVNSSAFQQFAQIVATVLQYVVQAVIFAMDMIGAVWSMLAPIAQFVIDNWSVIQPIIIAVAIAIGTYIVAMNAASIVTNLFSIATNVAKAAMAGFNAVMAMNPIMLIVMAVIILIGLFYALVTWFNNLTGAALSATGIIMGAIFALGMIIWNVIIGIINIIIWVINMVLQLVFGVANGIMMIGMGIYSFILTIIIGILQFIDWFITGAINLWNELTYNCQMAWYDIAQGGRGMAVAIAGFVDSMVNSVIDAVEGMINSVLGGFNKMIGFLNGFGLNLSAVGTVSLGRTNFAGDIANAIDSMEKPVKKTFEGLHLADGLKQHKASLETPHLDTPQLGYLEFGSVGEAFNNGYKFGQGIDKAVDGFFKGAGDANGAGNNFLGDQGTTPYELSPASSVPGQGDGGKGGGGGHNPTGGKLDKVGKIEDEIKLDDEYIKLIKDVATMKWQQNFITLKPEIVTNIDSINNAGQYANVLDDLNATIVDALNNGADGLMAY</sequence>
<name>A0A8S5TE93_9CAUD</name>
<reference evidence="5" key="1">
    <citation type="journal article" date="2021" name="Proc. Natl. Acad. Sci. U.S.A.">
        <title>A Catalog of Tens of Thousands of Viruses from Human Metagenomes Reveals Hidden Associations with Chronic Diseases.</title>
        <authorList>
            <person name="Tisza M.J."/>
            <person name="Buck C.B."/>
        </authorList>
    </citation>
    <scope>NUCLEOTIDE SEQUENCE</scope>
    <source>
        <strain evidence="5">CtzEO1</strain>
    </source>
</reference>
<feature type="region of interest" description="Disordered" evidence="2">
    <location>
        <begin position="690"/>
        <end position="731"/>
    </location>
</feature>
<feature type="transmembrane region" description="Helical" evidence="3">
    <location>
        <begin position="366"/>
        <end position="384"/>
    </location>
</feature>
<evidence type="ECO:0000259" key="4">
    <source>
        <dbReference type="Pfam" id="PF20155"/>
    </source>
</evidence>
<evidence type="ECO:0000313" key="5">
    <source>
        <dbReference type="EMBL" id="DAF61620.1"/>
    </source>
</evidence>
<protein>
    <submittedName>
        <fullName evidence="5">Tail tape measure</fullName>
    </submittedName>
</protein>